<evidence type="ECO:0000313" key="4">
    <source>
        <dbReference type="Proteomes" id="UP000187074"/>
    </source>
</evidence>
<comment type="caution">
    <text evidence="3">The sequence shown here is derived from an EMBL/GenBank/DDBJ whole genome shotgun (WGS) entry which is preliminary data.</text>
</comment>
<dbReference type="Pfam" id="PF00300">
    <property type="entry name" value="His_Phos_1"/>
    <property type="match status" value="1"/>
</dbReference>
<dbReference type="PANTHER" id="PTHR48100">
    <property type="entry name" value="BROAD-SPECIFICITY PHOSPHATASE YOR283W-RELATED"/>
    <property type="match status" value="1"/>
</dbReference>
<sequence>MDDTATIGLIRHGITDWNVQNRAQGRSDIPLNGEGRQQAQRIAERLKKEPWEIIISSPLIRARATAQIIAEEISVLDIMEDQRICEIDCGLIEGTTEEERLVTWGHSWRELDLDMERYEDVAERGTQFLEEVMQAYENMHVLVVSHGAVIGLSLQKLLPQRFVSTYMDNASLTLLTKSNGEWNCPLFNCTEHL</sequence>
<evidence type="ECO:0000256" key="1">
    <source>
        <dbReference type="PIRSR" id="PIRSR613078-1"/>
    </source>
</evidence>
<evidence type="ECO:0000313" key="3">
    <source>
        <dbReference type="EMBL" id="OME89731.1"/>
    </source>
</evidence>
<dbReference type="CDD" id="cd07067">
    <property type="entry name" value="HP_PGM_like"/>
    <property type="match status" value="1"/>
</dbReference>
<gene>
    <name evidence="3" type="ORF">BK123_25540</name>
</gene>
<feature type="binding site" evidence="2">
    <location>
        <begin position="11"/>
        <end position="18"/>
    </location>
    <ligand>
        <name>substrate</name>
    </ligand>
</feature>
<dbReference type="STRING" id="1401.BK123_25540"/>
<dbReference type="Proteomes" id="UP000187074">
    <property type="component" value="Unassembled WGS sequence"/>
</dbReference>
<organism evidence="3 4">
    <name type="scientific">Paenibacillus lautus</name>
    <name type="common">Bacillus lautus</name>
    <dbReference type="NCBI Taxonomy" id="1401"/>
    <lineage>
        <taxon>Bacteria</taxon>
        <taxon>Bacillati</taxon>
        <taxon>Bacillota</taxon>
        <taxon>Bacilli</taxon>
        <taxon>Bacillales</taxon>
        <taxon>Paenibacillaceae</taxon>
        <taxon>Paenibacillus</taxon>
    </lineage>
</organism>
<feature type="binding site" evidence="2">
    <location>
        <position position="61"/>
    </location>
    <ligand>
        <name>substrate</name>
    </ligand>
</feature>
<evidence type="ECO:0000256" key="2">
    <source>
        <dbReference type="PIRSR" id="PIRSR613078-2"/>
    </source>
</evidence>
<feature type="active site" description="Proton donor/acceptor" evidence="1">
    <location>
        <position position="86"/>
    </location>
</feature>
<dbReference type="GO" id="GO:0016791">
    <property type="term" value="F:phosphatase activity"/>
    <property type="evidence" value="ECO:0007669"/>
    <property type="project" value="TreeGrafter"/>
</dbReference>
<name>A0A1R1AVZ0_PAELA</name>
<proteinExistence type="predicted"/>
<dbReference type="GO" id="GO:0005737">
    <property type="term" value="C:cytoplasm"/>
    <property type="evidence" value="ECO:0007669"/>
    <property type="project" value="TreeGrafter"/>
</dbReference>
<dbReference type="Gene3D" id="3.40.50.1240">
    <property type="entry name" value="Phosphoglycerate mutase-like"/>
    <property type="match status" value="1"/>
</dbReference>
<dbReference type="PANTHER" id="PTHR48100:SF1">
    <property type="entry name" value="HISTIDINE PHOSPHATASE FAMILY PROTEIN-RELATED"/>
    <property type="match status" value="1"/>
</dbReference>
<reference evidence="3 4" key="1">
    <citation type="submission" date="2016-11" db="EMBL/GenBank/DDBJ databases">
        <title>Paenibacillus species isolates.</title>
        <authorList>
            <person name="Beno S.M."/>
        </authorList>
    </citation>
    <scope>NUCLEOTIDE SEQUENCE [LARGE SCALE GENOMIC DNA]</scope>
    <source>
        <strain evidence="3 4">FSL F4-0100</strain>
    </source>
</reference>
<dbReference type="EMBL" id="MRTF01000009">
    <property type="protein sequence ID" value="OME89731.1"/>
    <property type="molecule type" value="Genomic_DNA"/>
</dbReference>
<dbReference type="OrthoDB" id="9782128at2"/>
<accession>A0A1R1AVZ0</accession>
<protein>
    <submittedName>
        <fullName evidence="3">Histidine phosphatase family protein</fullName>
    </submittedName>
</protein>
<dbReference type="InterPro" id="IPR013078">
    <property type="entry name" value="His_Pase_superF_clade-1"/>
</dbReference>
<dbReference type="RefSeq" id="WP_076325157.1">
    <property type="nucleotide sequence ID" value="NZ_MRTF01000009.1"/>
</dbReference>
<dbReference type="InterPro" id="IPR029033">
    <property type="entry name" value="His_PPase_superfam"/>
</dbReference>
<dbReference type="InterPro" id="IPR050275">
    <property type="entry name" value="PGM_Phosphatase"/>
</dbReference>
<feature type="active site" description="Tele-phosphohistidine intermediate" evidence="1">
    <location>
        <position position="12"/>
    </location>
</feature>
<dbReference type="SMART" id="SM00855">
    <property type="entry name" value="PGAM"/>
    <property type="match status" value="1"/>
</dbReference>
<dbReference type="SUPFAM" id="SSF53254">
    <property type="entry name" value="Phosphoglycerate mutase-like"/>
    <property type="match status" value="1"/>
</dbReference>
<dbReference type="AlphaFoldDB" id="A0A1R1AVZ0"/>